<sequence length="381" mass="41920">MINSLSESIYRLDILNEKYQKLSYQQSTGAKIDDGSDDSLVFTKQIYIEDKISVFEGIKKQIEITDAQNQSADSSIAEIKDLMKTVKSEILRALNDTTEPESKKSIAISLEGIKKNIFLFANEQANGEYLFSGTDGTQPPFHQDPTTGKITYEGNGYLKKVAVEEGAYRQRGVSGFDLMMNTVNEAAVGQKLTFSEENRIVDNDGNEWILDPAVPEIVKYTEMGATTDTMPVTEILPSTTPKTYETTAPIGTPGQILEAKESIFDVLDNAINALKQVDSTGAPVSEADAEAALRKSLEDVNKAYDTVNIAHTDLGVRNKIFEVSLEKVSAKLTHFDVLYVETAGADVAKVAMEAKALELTYTSLYTTINRANEMSLVNFVK</sequence>
<dbReference type="GO" id="GO:0005198">
    <property type="term" value="F:structural molecule activity"/>
    <property type="evidence" value="ECO:0007669"/>
    <property type="project" value="InterPro"/>
</dbReference>
<reference evidence="2 3" key="1">
    <citation type="submission" date="2017-09" db="EMBL/GenBank/DDBJ databases">
        <title>Genomics of the genus Arcobacter.</title>
        <authorList>
            <person name="Perez-Cataluna A."/>
            <person name="Figueras M.J."/>
            <person name="Salas-Masso N."/>
        </authorList>
    </citation>
    <scope>NUCLEOTIDE SEQUENCE [LARGE SCALE GENOMIC DNA]</scope>
    <source>
        <strain evidence="2 3">DSM 18005</strain>
    </source>
</reference>
<keyword evidence="3" id="KW-1185">Reference proteome</keyword>
<keyword evidence="2" id="KW-0969">Cilium</keyword>
<dbReference type="SUPFAM" id="SSF64518">
    <property type="entry name" value="Phase 1 flagellin"/>
    <property type="match status" value="1"/>
</dbReference>
<dbReference type="KEGG" id="ahs:AHALO_2129"/>
<gene>
    <name evidence="2" type="primary">flgL</name>
    <name evidence="2" type="ORF">CP960_12255</name>
</gene>
<dbReference type="NCBIfam" id="TIGR02550">
    <property type="entry name" value="flagell_flgL"/>
    <property type="match status" value="1"/>
</dbReference>
<dbReference type="InterPro" id="IPR001492">
    <property type="entry name" value="Flagellin"/>
</dbReference>
<evidence type="ECO:0000313" key="2">
    <source>
        <dbReference type="EMBL" id="PKI79902.1"/>
    </source>
</evidence>
<dbReference type="GO" id="GO:0009424">
    <property type="term" value="C:bacterial-type flagellum hook"/>
    <property type="evidence" value="ECO:0007669"/>
    <property type="project" value="InterPro"/>
</dbReference>
<comment type="caution">
    <text evidence="2">The sequence shown here is derived from an EMBL/GenBank/DDBJ whole genome shotgun (WGS) entry which is preliminary data.</text>
</comment>
<dbReference type="RefSeq" id="WP_101185774.1">
    <property type="nucleotide sequence ID" value="NZ_CP031218.1"/>
</dbReference>
<dbReference type="EMBL" id="NXIF01000052">
    <property type="protein sequence ID" value="PKI79902.1"/>
    <property type="molecule type" value="Genomic_DNA"/>
</dbReference>
<evidence type="ECO:0000313" key="3">
    <source>
        <dbReference type="Proteomes" id="UP000233248"/>
    </source>
</evidence>
<dbReference type="Gene3D" id="1.20.1330.10">
    <property type="entry name" value="f41 fragment of flagellin, N-terminal domain"/>
    <property type="match status" value="1"/>
</dbReference>
<dbReference type="PANTHER" id="PTHR42792:SF1">
    <property type="entry name" value="FLAGELLAR HOOK-ASSOCIATED PROTEIN 3"/>
    <property type="match status" value="1"/>
</dbReference>
<dbReference type="InterPro" id="IPR013384">
    <property type="entry name" value="Flagell_FlgL"/>
</dbReference>
<name>A0A2N1J035_9BACT</name>
<accession>A0A2N1J035</accession>
<dbReference type="GO" id="GO:0071973">
    <property type="term" value="P:bacterial-type flagellum-dependent cell motility"/>
    <property type="evidence" value="ECO:0007669"/>
    <property type="project" value="InterPro"/>
</dbReference>
<dbReference type="OrthoDB" id="9758307at2"/>
<proteinExistence type="predicted"/>
<dbReference type="InterPro" id="IPR001029">
    <property type="entry name" value="Flagellin_N"/>
</dbReference>
<dbReference type="AlphaFoldDB" id="A0A2N1J035"/>
<evidence type="ECO:0000259" key="1">
    <source>
        <dbReference type="Pfam" id="PF00669"/>
    </source>
</evidence>
<feature type="domain" description="Flagellin N-terminal" evidence="1">
    <location>
        <begin position="15"/>
        <end position="134"/>
    </location>
</feature>
<dbReference type="Proteomes" id="UP000233248">
    <property type="component" value="Unassembled WGS sequence"/>
</dbReference>
<keyword evidence="2" id="KW-0282">Flagellum</keyword>
<protein>
    <submittedName>
        <fullName evidence="2">Flagellar hook-associated protein 3</fullName>
    </submittedName>
</protein>
<keyword evidence="2" id="KW-0966">Cell projection</keyword>
<dbReference type="Pfam" id="PF00669">
    <property type="entry name" value="Flagellin_N"/>
    <property type="match status" value="1"/>
</dbReference>
<organism evidence="2 3">
    <name type="scientific">Malaciobacter halophilus</name>
    <dbReference type="NCBI Taxonomy" id="197482"/>
    <lineage>
        <taxon>Bacteria</taxon>
        <taxon>Pseudomonadati</taxon>
        <taxon>Campylobacterota</taxon>
        <taxon>Epsilonproteobacteria</taxon>
        <taxon>Campylobacterales</taxon>
        <taxon>Arcobacteraceae</taxon>
        <taxon>Malaciobacter</taxon>
    </lineage>
</organism>
<dbReference type="PANTHER" id="PTHR42792">
    <property type="entry name" value="FLAGELLIN"/>
    <property type="match status" value="1"/>
</dbReference>